<dbReference type="SUPFAM" id="SSF53218">
    <property type="entry name" value="Molybdenum cofactor biosynthesis proteins"/>
    <property type="match status" value="1"/>
</dbReference>
<comment type="function">
    <text evidence="2 11">Catalyzes the insertion of molybdate into adenylated molybdopterin with the concomitant release of AMP.</text>
</comment>
<comment type="cofactor">
    <cofactor evidence="1 11">
        <name>Mg(2+)</name>
        <dbReference type="ChEBI" id="CHEBI:18420"/>
    </cofactor>
</comment>
<dbReference type="InterPro" id="IPR038987">
    <property type="entry name" value="MoeA-like"/>
</dbReference>
<organism evidence="13 14">
    <name type="scientific">Rhodovibrio salinarum</name>
    <dbReference type="NCBI Taxonomy" id="1087"/>
    <lineage>
        <taxon>Bacteria</taxon>
        <taxon>Pseudomonadati</taxon>
        <taxon>Pseudomonadota</taxon>
        <taxon>Alphaproteobacteria</taxon>
        <taxon>Rhodospirillales</taxon>
        <taxon>Rhodovibrionaceae</taxon>
        <taxon>Rhodovibrio</taxon>
    </lineage>
</organism>
<evidence type="ECO:0000256" key="2">
    <source>
        <dbReference type="ARBA" id="ARBA00002901"/>
    </source>
</evidence>
<dbReference type="GO" id="GO:0061599">
    <property type="term" value="F:molybdopterin molybdotransferase activity"/>
    <property type="evidence" value="ECO:0007669"/>
    <property type="project" value="UniProtKB-UniRule"/>
</dbReference>
<dbReference type="InterPro" id="IPR036688">
    <property type="entry name" value="MoeA_C_domain_IV_sf"/>
</dbReference>
<keyword evidence="6 11" id="KW-0808">Transferase</keyword>
<gene>
    <name evidence="13" type="ORF">CKO21_16850</name>
</gene>
<keyword evidence="8 11" id="KW-0460">Magnesium</keyword>
<dbReference type="SUPFAM" id="SSF63882">
    <property type="entry name" value="MoeA N-terminal region -like"/>
    <property type="match status" value="1"/>
</dbReference>
<dbReference type="Pfam" id="PF03453">
    <property type="entry name" value="MoeA_N"/>
    <property type="match status" value="1"/>
</dbReference>
<comment type="pathway">
    <text evidence="3 11">Cofactor biosynthesis; molybdopterin biosynthesis.</text>
</comment>
<keyword evidence="7 11" id="KW-0479">Metal-binding</keyword>
<reference evidence="13" key="1">
    <citation type="submission" date="2017-08" db="EMBL/GenBank/DDBJ databases">
        <authorList>
            <person name="Imhoff J.F."/>
            <person name="Rahn T."/>
            <person name="Kuenzel S."/>
            <person name="Neulinger S.C."/>
        </authorList>
    </citation>
    <scope>NUCLEOTIDE SEQUENCE</scope>
    <source>
        <strain evidence="13">DSM 9154</strain>
    </source>
</reference>
<keyword evidence="5 11" id="KW-0500">Molybdenum</keyword>
<accession>A0A934QLV9</accession>
<evidence type="ECO:0000256" key="5">
    <source>
        <dbReference type="ARBA" id="ARBA00022505"/>
    </source>
</evidence>
<dbReference type="EC" id="2.10.1.1" evidence="11"/>
<dbReference type="PANTHER" id="PTHR10192">
    <property type="entry name" value="MOLYBDOPTERIN BIOSYNTHESIS PROTEIN"/>
    <property type="match status" value="1"/>
</dbReference>
<comment type="similarity">
    <text evidence="4 11">Belongs to the MoeA family.</text>
</comment>
<dbReference type="InterPro" id="IPR005110">
    <property type="entry name" value="MoeA_linker/N"/>
</dbReference>
<evidence type="ECO:0000256" key="4">
    <source>
        <dbReference type="ARBA" id="ARBA00010763"/>
    </source>
</evidence>
<dbReference type="Pfam" id="PF00994">
    <property type="entry name" value="MoCF_biosynth"/>
    <property type="match status" value="1"/>
</dbReference>
<evidence type="ECO:0000256" key="10">
    <source>
        <dbReference type="ARBA" id="ARBA00047317"/>
    </source>
</evidence>
<name>A0A934QLV9_9PROT</name>
<dbReference type="InterPro" id="IPR005111">
    <property type="entry name" value="MoeA_C_domain_IV"/>
</dbReference>
<evidence type="ECO:0000256" key="1">
    <source>
        <dbReference type="ARBA" id="ARBA00001946"/>
    </source>
</evidence>
<dbReference type="PROSITE" id="PS01079">
    <property type="entry name" value="MOCF_BIOSYNTHESIS_2"/>
    <property type="match status" value="1"/>
</dbReference>
<dbReference type="RefSeq" id="WP_027287756.1">
    <property type="nucleotide sequence ID" value="NZ_NRRE01000032.1"/>
</dbReference>
<dbReference type="PANTHER" id="PTHR10192:SF5">
    <property type="entry name" value="GEPHYRIN"/>
    <property type="match status" value="1"/>
</dbReference>
<dbReference type="SMART" id="SM00852">
    <property type="entry name" value="MoCF_biosynth"/>
    <property type="match status" value="1"/>
</dbReference>
<dbReference type="InterPro" id="IPR008284">
    <property type="entry name" value="MoCF_biosynth_CS"/>
</dbReference>
<feature type="domain" description="MoaB/Mog" evidence="12">
    <location>
        <begin position="191"/>
        <end position="328"/>
    </location>
</feature>
<dbReference type="InterPro" id="IPR001453">
    <property type="entry name" value="MoaB/Mog_dom"/>
</dbReference>
<dbReference type="GO" id="GO:0046872">
    <property type="term" value="F:metal ion binding"/>
    <property type="evidence" value="ECO:0007669"/>
    <property type="project" value="UniProtKB-UniRule"/>
</dbReference>
<dbReference type="NCBIfam" id="NF045515">
    <property type="entry name" value="Glp_gephyrin"/>
    <property type="match status" value="1"/>
</dbReference>
<dbReference type="Gene3D" id="2.40.340.10">
    <property type="entry name" value="MoeA, C-terminal, domain IV"/>
    <property type="match status" value="1"/>
</dbReference>
<dbReference type="Gene3D" id="2.170.190.11">
    <property type="entry name" value="Molybdopterin biosynthesis moea protein, domain 3"/>
    <property type="match status" value="1"/>
</dbReference>
<reference evidence="13" key="2">
    <citation type="journal article" date="2020" name="Microorganisms">
        <title>Osmotic Adaptation and Compatible Solute Biosynthesis of Phototrophic Bacteria as Revealed from Genome Analyses.</title>
        <authorList>
            <person name="Imhoff J.F."/>
            <person name="Rahn T."/>
            <person name="Kunzel S."/>
            <person name="Keller A."/>
            <person name="Neulinger S.C."/>
        </authorList>
    </citation>
    <scope>NUCLEOTIDE SEQUENCE</scope>
    <source>
        <strain evidence="13">DSM 9154</strain>
    </source>
</reference>
<protein>
    <recommendedName>
        <fullName evidence="11">Molybdopterin molybdenumtransferase</fullName>
        <ecNumber evidence="11">2.10.1.1</ecNumber>
    </recommendedName>
</protein>
<dbReference type="FunFam" id="3.40.980.10:FF:000004">
    <property type="entry name" value="Molybdopterin molybdenumtransferase"/>
    <property type="match status" value="1"/>
</dbReference>
<dbReference type="GO" id="GO:0005829">
    <property type="term" value="C:cytosol"/>
    <property type="evidence" value="ECO:0007669"/>
    <property type="project" value="TreeGrafter"/>
</dbReference>
<evidence type="ECO:0000259" key="12">
    <source>
        <dbReference type="SMART" id="SM00852"/>
    </source>
</evidence>
<evidence type="ECO:0000313" key="14">
    <source>
        <dbReference type="Proteomes" id="UP000778970"/>
    </source>
</evidence>
<evidence type="ECO:0000256" key="6">
    <source>
        <dbReference type="ARBA" id="ARBA00022679"/>
    </source>
</evidence>
<dbReference type="SUPFAM" id="SSF63867">
    <property type="entry name" value="MoeA C-terminal domain-like"/>
    <property type="match status" value="1"/>
</dbReference>
<comment type="catalytic activity">
    <reaction evidence="10">
        <text>adenylyl-molybdopterin + molybdate = Mo-molybdopterin + AMP + H(+)</text>
        <dbReference type="Rhea" id="RHEA:35047"/>
        <dbReference type="ChEBI" id="CHEBI:15378"/>
        <dbReference type="ChEBI" id="CHEBI:36264"/>
        <dbReference type="ChEBI" id="CHEBI:62727"/>
        <dbReference type="ChEBI" id="CHEBI:71302"/>
        <dbReference type="ChEBI" id="CHEBI:456215"/>
        <dbReference type="EC" id="2.10.1.1"/>
    </reaction>
</comment>
<evidence type="ECO:0000256" key="11">
    <source>
        <dbReference type="RuleBase" id="RU365090"/>
    </source>
</evidence>
<proteinExistence type="inferred from homology"/>
<sequence>MAQLSDDCFAHGDRLMRVDEALAEIRERITAVAMPETVGLHDALGRVLLEDVVSTIDVPQHGNSAVDGYAVFFDDLNADVETTLKVTGRVAAGHPLDRPGRRGEAIRIFTGAPMPDGPDTVMMQEDCREEDGQVTIKPGIARGANQRVAGEDVTAGSTVLRAGQRLRPQDLGQAAAVGRNTLKVARPLQVGVVSTGDELCEPGGPLKSGGIYDSNRFTVQGLLRQLGCEVHDLGILPDDRAAVTDALADAAERLDLVVTSGGVSVGEEDHVKQAVEALGQLHTWRLAIKPGRPIALGQLGRVPFVGLPGNPVAVVVTFVTIVRPLVLRMLGGRSDKPHLFKVKAGFDHTKKRARREWVRARLVAQDGELRVDKYPSQGAGVLSSIVESDGLVELPEEMTQLEAGTLVDFLPFSEVA</sequence>
<dbReference type="Gene3D" id="3.40.980.10">
    <property type="entry name" value="MoaB/Mog-like domain"/>
    <property type="match status" value="1"/>
</dbReference>
<dbReference type="AlphaFoldDB" id="A0A934QLV9"/>
<dbReference type="Pfam" id="PF03454">
    <property type="entry name" value="MoeA_C"/>
    <property type="match status" value="1"/>
</dbReference>
<evidence type="ECO:0000256" key="3">
    <source>
        <dbReference type="ARBA" id="ARBA00005046"/>
    </source>
</evidence>
<evidence type="ECO:0000256" key="8">
    <source>
        <dbReference type="ARBA" id="ARBA00022842"/>
    </source>
</evidence>
<keyword evidence="14" id="KW-1185">Reference proteome</keyword>
<comment type="caution">
    <text evidence="13">The sequence shown here is derived from an EMBL/GenBank/DDBJ whole genome shotgun (WGS) entry which is preliminary data.</text>
</comment>
<evidence type="ECO:0000256" key="7">
    <source>
        <dbReference type="ARBA" id="ARBA00022723"/>
    </source>
</evidence>
<evidence type="ECO:0000256" key="9">
    <source>
        <dbReference type="ARBA" id="ARBA00023150"/>
    </source>
</evidence>
<dbReference type="CDD" id="cd00887">
    <property type="entry name" value="MoeA"/>
    <property type="match status" value="1"/>
</dbReference>
<keyword evidence="9 11" id="KW-0501">Molybdenum cofactor biosynthesis</keyword>
<dbReference type="EMBL" id="NRRE01000032">
    <property type="protein sequence ID" value="MBK1698915.1"/>
    <property type="molecule type" value="Genomic_DNA"/>
</dbReference>
<dbReference type="InterPro" id="IPR036135">
    <property type="entry name" value="MoeA_linker/N_sf"/>
</dbReference>
<dbReference type="Proteomes" id="UP000778970">
    <property type="component" value="Unassembled WGS sequence"/>
</dbReference>
<evidence type="ECO:0000313" key="13">
    <source>
        <dbReference type="EMBL" id="MBK1698915.1"/>
    </source>
</evidence>
<dbReference type="NCBIfam" id="TIGR00177">
    <property type="entry name" value="molyb_syn"/>
    <property type="match status" value="1"/>
</dbReference>
<dbReference type="Gene3D" id="3.90.105.10">
    <property type="entry name" value="Molybdopterin biosynthesis moea protein, domain 2"/>
    <property type="match status" value="1"/>
</dbReference>
<dbReference type="GO" id="GO:0006777">
    <property type="term" value="P:Mo-molybdopterin cofactor biosynthetic process"/>
    <property type="evidence" value="ECO:0007669"/>
    <property type="project" value="UniProtKB-UniRule"/>
</dbReference>
<dbReference type="InterPro" id="IPR036425">
    <property type="entry name" value="MoaB/Mog-like_dom_sf"/>
</dbReference>